<accession>A0A9N9E8Z3</accession>
<name>A0A9N9E8Z3_FUNMO</name>
<sequence>MSLNKSNKTSSIKSAYSKKSITPIVSQREIKESTNLSLSVISLSPLEDLIDINDEEPQKSYEKNYSFLVRRMSVTPQKKRKSEISILEVVGKLFFDGNNDDSDDIFEENNKRTFEDDALENSSDDLDEDFQLNFDVPKTKSEKNDFKYAKENFDDAFS</sequence>
<dbReference type="AlphaFoldDB" id="A0A9N9E8Z3"/>
<evidence type="ECO:0000313" key="1">
    <source>
        <dbReference type="EMBL" id="CAG8664648.1"/>
    </source>
</evidence>
<protein>
    <submittedName>
        <fullName evidence="1">2862_t:CDS:1</fullName>
    </submittedName>
</protein>
<evidence type="ECO:0000313" key="2">
    <source>
        <dbReference type="Proteomes" id="UP000789375"/>
    </source>
</evidence>
<organism evidence="1 2">
    <name type="scientific">Funneliformis mosseae</name>
    <name type="common">Endomycorrhizal fungus</name>
    <name type="synonym">Glomus mosseae</name>
    <dbReference type="NCBI Taxonomy" id="27381"/>
    <lineage>
        <taxon>Eukaryota</taxon>
        <taxon>Fungi</taxon>
        <taxon>Fungi incertae sedis</taxon>
        <taxon>Mucoromycota</taxon>
        <taxon>Glomeromycotina</taxon>
        <taxon>Glomeromycetes</taxon>
        <taxon>Glomerales</taxon>
        <taxon>Glomeraceae</taxon>
        <taxon>Funneliformis</taxon>
    </lineage>
</organism>
<dbReference type="EMBL" id="CAJVPP010005413">
    <property type="protein sequence ID" value="CAG8664648.1"/>
    <property type="molecule type" value="Genomic_DNA"/>
</dbReference>
<gene>
    <name evidence="1" type="ORF">FMOSSE_LOCUS12108</name>
</gene>
<proteinExistence type="predicted"/>
<dbReference type="Proteomes" id="UP000789375">
    <property type="component" value="Unassembled WGS sequence"/>
</dbReference>
<reference evidence="1" key="1">
    <citation type="submission" date="2021-06" db="EMBL/GenBank/DDBJ databases">
        <authorList>
            <person name="Kallberg Y."/>
            <person name="Tangrot J."/>
            <person name="Rosling A."/>
        </authorList>
    </citation>
    <scope>NUCLEOTIDE SEQUENCE</scope>
    <source>
        <strain evidence="1">87-6 pot B 2015</strain>
    </source>
</reference>
<keyword evidence="2" id="KW-1185">Reference proteome</keyword>
<comment type="caution">
    <text evidence="1">The sequence shown here is derived from an EMBL/GenBank/DDBJ whole genome shotgun (WGS) entry which is preliminary data.</text>
</comment>